<proteinExistence type="predicted"/>
<reference evidence="1 2" key="2">
    <citation type="journal article" date="2022" name="Mol. Ecol. Resour.">
        <title>The genomes of chicory, endive, great burdock and yacon provide insights into Asteraceae paleo-polyploidization history and plant inulin production.</title>
        <authorList>
            <person name="Fan W."/>
            <person name="Wang S."/>
            <person name="Wang H."/>
            <person name="Wang A."/>
            <person name="Jiang F."/>
            <person name="Liu H."/>
            <person name="Zhao H."/>
            <person name="Xu D."/>
            <person name="Zhang Y."/>
        </authorList>
    </citation>
    <scope>NUCLEOTIDE SEQUENCE [LARGE SCALE GENOMIC DNA]</scope>
    <source>
        <strain evidence="2">cv. Yunnan</strain>
        <tissue evidence="1">Leaves</tissue>
    </source>
</reference>
<organism evidence="1 2">
    <name type="scientific">Smallanthus sonchifolius</name>
    <dbReference type="NCBI Taxonomy" id="185202"/>
    <lineage>
        <taxon>Eukaryota</taxon>
        <taxon>Viridiplantae</taxon>
        <taxon>Streptophyta</taxon>
        <taxon>Embryophyta</taxon>
        <taxon>Tracheophyta</taxon>
        <taxon>Spermatophyta</taxon>
        <taxon>Magnoliopsida</taxon>
        <taxon>eudicotyledons</taxon>
        <taxon>Gunneridae</taxon>
        <taxon>Pentapetalae</taxon>
        <taxon>asterids</taxon>
        <taxon>campanulids</taxon>
        <taxon>Asterales</taxon>
        <taxon>Asteraceae</taxon>
        <taxon>Asteroideae</taxon>
        <taxon>Heliantheae alliance</taxon>
        <taxon>Millerieae</taxon>
        <taxon>Smallanthus</taxon>
    </lineage>
</organism>
<dbReference type="Proteomes" id="UP001056120">
    <property type="component" value="Linkage Group LG29"/>
</dbReference>
<accession>A0ACB8XVZ2</accession>
<evidence type="ECO:0000313" key="1">
    <source>
        <dbReference type="EMBL" id="KAI3675352.1"/>
    </source>
</evidence>
<name>A0ACB8XVZ2_9ASTR</name>
<sequence>MPPFEALYGRKCRTLVCWGEIGQRELGFGSHNTFLTSSNQIASLRTVRDLLTRKEKLRCSPSQVQGSGGFSYVQMIGFWAMY</sequence>
<evidence type="ECO:0000313" key="2">
    <source>
        <dbReference type="Proteomes" id="UP001056120"/>
    </source>
</evidence>
<reference evidence="2" key="1">
    <citation type="journal article" date="2022" name="Mol. Ecol. Resour.">
        <title>The genomes of chicory, endive, great burdock and yacon provide insights into Asteraceae palaeo-polyploidization history and plant inulin production.</title>
        <authorList>
            <person name="Fan W."/>
            <person name="Wang S."/>
            <person name="Wang H."/>
            <person name="Wang A."/>
            <person name="Jiang F."/>
            <person name="Liu H."/>
            <person name="Zhao H."/>
            <person name="Xu D."/>
            <person name="Zhang Y."/>
        </authorList>
    </citation>
    <scope>NUCLEOTIDE SEQUENCE [LARGE SCALE GENOMIC DNA]</scope>
    <source>
        <strain evidence="2">cv. Yunnan</strain>
    </source>
</reference>
<protein>
    <submittedName>
        <fullName evidence="1">Uncharacterized protein</fullName>
    </submittedName>
</protein>
<keyword evidence="2" id="KW-1185">Reference proteome</keyword>
<dbReference type="EMBL" id="CM042046">
    <property type="protein sequence ID" value="KAI3675352.1"/>
    <property type="molecule type" value="Genomic_DNA"/>
</dbReference>
<gene>
    <name evidence="1" type="ORF">L1987_84941</name>
</gene>
<comment type="caution">
    <text evidence="1">The sequence shown here is derived from an EMBL/GenBank/DDBJ whole genome shotgun (WGS) entry which is preliminary data.</text>
</comment>